<evidence type="ECO:0000313" key="2">
    <source>
        <dbReference type="EMBL" id="VVM77964.1"/>
    </source>
</evidence>
<evidence type="ECO:0000313" key="3">
    <source>
        <dbReference type="Proteomes" id="UP000326595"/>
    </source>
</evidence>
<accession>A0A5E6SAI4</accession>
<dbReference type="EMBL" id="OZ024668">
    <property type="protein sequence ID" value="CAK9891855.1"/>
    <property type="molecule type" value="Genomic_DNA"/>
</dbReference>
<reference evidence="2" key="1">
    <citation type="submission" date="2019-09" db="EMBL/GenBank/DDBJ databases">
        <authorList>
            <person name="Chandra G."/>
            <person name="Truman W A."/>
        </authorList>
    </citation>
    <scope>NUCLEOTIDE SEQUENCE [LARGE SCALE GENOMIC DNA]</scope>
    <source>
        <strain evidence="2">PS652</strain>
    </source>
</reference>
<reference evidence="1 3" key="2">
    <citation type="submission" date="2024-03" db="EMBL/GenBank/DDBJ databases">
        <authorList>
            <person name="Alaster D. Moffat"/>
            <person name="Govind Chandra"/>
            <person name="Andrew W. Truman"/>
        </authorList>
    </citation>
    <scope>NUCLEOTIDE SEQUENCE [LARGE SCALE GENOMIC DNA]</scope>
    <source>
        <strain evidence="1">PS652</strain>
    </source>
</reference>
<dbReference type="EMBL" id="CABVHG010000010">
    <property type="protein sequence ID" value="VVM77964.1"/>
    <property type="molecule type" value="Genomic_DNA"/>
</dbReference>
<proteinExistence type="predicted"/>
<organism evidence="2">
    <name type="scientific">Pseudomonas fluorescens</name>
    <dbReference type="NCBI Taxonomy" id="294"/>
    <lineage>
        <taxon>Bacteria</taxon>
        <taxon>Pseudomonadati</taxon>
        <taxon>Pseudomonadota</taxon>
        <taxon>Gammaproteobacteria</taxon>
        <taxon>Pseudomonadales</taxon>
        <taxon>Pseudomonadaceae</taxon>
        <taxon>Pseudomonas</taxon>
    </lineage>
</organism>
<protein>
    <submittedName>
        <fullName evidence="2">Uncharacterized protein</fullName>
    </submittedName>
</protein>
<dbReference type="Proteomes" id="UP000326595">
    <property type="component" value="Chromosome"/>
</dbReference>
<dbReference type="AlphaFoldDB" id="A0A5E6SAI4"/>
<gene>
    <name evidence="2" type="ORF">PS652_02134</name>
    <name evidence="1" type="ORF">PS652_04719</name>
</gene>
<name>A0A5E6SAI4_PSEFL</name>
<evidence type="ECO:0000313" key="1">
    <source>
        <dbReference type="EMBL" id="CAK9891855.1"/>
    </source>
</evidence>
<sequence>MQYLWEILWLWAIHFSVFANVFALSFHQGECDARKLSGEDHQCLGRRFAVTPMLLVKALPR</sequence>